<dbReference type="AlphaFoldDB" id="A0A8J8SWI4"/>
<organism evidence="1 2">
    <name type="scientific">Halteria grandinella</name>
    <dbReference type="NCBI Taxonomy" id="5974"/>
    <lineage>
        <taxon>Eukaryota</taxon>
        <taxon>Sar</taxon>
        <taxon>Alveolata</taxon>
        <taxon>Ciliophora</taxon>
        <taxon>Intramacronucleata</taxon>
        <taxon>Spirotrichea</taxon>
        <taxon>Stichotrichia</taxon>
        <taxon>Sporadotrichida</taxon>
        <taxon>Halteriidae</taxon>
        <taxon>Halteria</taxon>
    </lineage>
</organism>
<protein>
    <submittedName>
        <fullName evidence="1">Uncharacterized protein</fullName>
    </submittedName>
</protein>
<dbReference type="EMBL" id="RRYP01019074">
    <property type="protein sequence ID" value="TNV73369.1"/>
    <property type="molecule type" value="Genomic_DNA"/>
</dbReference>
<name>A0A8J8SWI4_HALGN</name>
<gene>
    <name evidence="1" type="ORF">FGO68_gene16451</name>
</gene>
<evidence type="ECO:0000313" key="1">
    <source>
        <dbReference type="EMBL" id="TNV73369.1"/>
    </source>
</evidence>
<comment type="caution">
    <text evidence="1">The sequence shown here is derived from an EMBL/GenBank/DDBJ whole genome shotgun (WGS) entry which is preliminary data.</text>
</comment>
<reference evidence="1" key="1">
    <citation type="submission" date="2019-06" db="EMBL/GenBank/DDBJ databases">
        <authorList>
            <person name="Zheng W."/>
        </authorList>
    </citation>
    <scope>NUCLEOTIDE SEQUENCE</scope>
    <source>
        <strain evidence="1">QDHG01</strain>
    </source>
</reference>
<keyword evidence="2" id="KW-1185">Reference proteome</keyword>
<accession>A0A8J8SWI4</accession>
<dbReference type="Proteomes" id="UP000785679">
    <property type="component" value="Unassembled WGS sequence"/>
</dbReference>
<evidence type="ECO:0000313" key="2">
    <source>
        <dbReference type="Proteomes" id="UP000785679"/>
    </source>
</evidence>
<proteinExistence type="predicted"/>
<sequence>MVITPEIKPHFAHIIRMIFDFLASIQLMAKVRQILMMPIYEHCQDNYHSKIGCQFKALNFRARIDIVLLNSTFQLYMHVSEHASNPIFTQTIQRYFNQRVARCYQNYKIIKGFLCMIFTDLYQLLSVPEMIHFEIGIVQSKFLFAHGNQEELDRMAINMRLNIELMLEHFDFNDGGKYLAVKFIDPVSKVFKIIRFVKEPDQQVLQPDPPLMNIEYNQKIRQNTQSFMKFLTKVVLMMTLKIEELY</sequence>